<dbReference type="AlphaFoldDB" id="A0A4R5BDW9"/>
<evidence type="ECO:0000313" key="5">
    <source>
        <dbReference type="Proteomes" id="UP000294723"/>
    </source>
</evidence>
<dbReference type="Proteomes" id="UP000294723">
    <property type="component" value="Unassembled WGS sequence"/>
</dbReference>
<dbReference type="EMBL" id="SMLA01000053">
    <property type="protein sequence ID" value="TDD83453.1"/>
    <property type="molecule type" value="Genomic_DNA"/>
</dbReference>
<accession>A0A4R5BDW9</accession>
<organism evidence="4 5">
    <name type="scientific">Saccharopolyspora karakumensis</name>
    <dbReference type="NCBI Taxonomy" id="2530386"/>
    <lineage>
        <taxon>Bacteria</taxon>
        <taxon>Bacillati</taxon>
        <taxon>Actinomycetota</taxon>
        <taxon>Actinomycetes</taxon>
        <taxon>Pseudonocardiales</taxon>
        <taxon>Pseudonocardiaceae</taxon>
        <taxon>Saccharopolyspora</taxon>
    </lineage>
</organism>
<dbReference type="PANTHER" id="PTHR42760">
    <property type="entry name" value="SHORT-CHAIN DEHYDROGENASES/REDUCTASES FAMILY MEMBER"/>
    <property type="match status" value="1"/>
</dbReference>
<proteinExistence type="inferred from homology"/>
<dbReference type="InterPro" id="IPR002347">
    <property type="entry name" value="SDR_fam"/>
</dbReference>
<comment type="similarity">
    <text evidence="1 3">Belongs to the short-chain dehydrogenases/reductases (SDR) family.</text>
</comment>
<dbReference type="InterPro" id="IPR036291">
    <property type="entry name" value="NAD(P)-bd_dom_sf"/>
</dbReference>
<comment type="caution">
    <text evidence="4">The sequence shown here is derived from an EMBL/GenBank/DDBJ whole genome shotgun (WGS) entry which is preliminary data.</text>
</comment>
<dbReference type="PRINTS" id="PR00081">
    <property type="entry name" value="GDHRDH"/>
</dbReference>
<name>A0A4R5BDW9_9PSEU</name>
<keyword evidence="2" id="KW-0560">Oxidoreductase</keyword>
<reference evidence="4 5" key="1">
    <citation type="submission" date="2019-03" db="EMBL/GenBank/DDBJ databases">
        <title>Draft genome sequences of novel Actinobacteria.</title>
        <authorList>
            <person name="Sahin N."/>
            <person name="Ay H."/>
            <person name="Saygin H."/>
        </authorList>
    </citation>
    <scope>NUCLEOTIDE SEQUENCE [LARGE SCALE GENOMIC DNA]</scope>
    <source>
        <strain evidence="4 5">5K548</strain>
    </source>
</reference>
<dbReference type="PRINTS" id="PR00080">
    <property type="entry name" value="SDRFAMILY"/>
</dbReference>
<protein>
    <submittedName>
        <fullName evidence="4">SDR family oxidoreductase</fullName>
    </submittedName>
</protein>
<dbReference type="Pfam" id="PF00106">
    <property type="entry name" value="adh_short"/>
    <property type="match status" value="1"/>
</dbReference>
<evidence type="ECO:0000256" key="1">
    <source>
        <dbReference type="ARBA" id="ARBA00006484"/>
    </source>
</evidence>
<evidence type="ECO:0000256" key="2">
    <source>
        <dbReference type="ARBA" id="ARBA00023002"/>
    </source>
</evidence>
<gene>
    <name evidence="4" type="ORF">E1202_25410</name>
</gene>
<dbReference type="Gene3D" id="3.40.50.720">
    <property type="entry name" value="NAD(P)-binding Rossmann-like Domain"/>
    <property type="match status" value="1"/>
</dbReference>
<dbReference type="FunFam" id="3.40.50.720:FF:000084">
    <property type="entry name" value="Short-chain dehydrogenase reductase"/>
    <property type="match status" value="1"/>
</dbReference>
<dbReference type="SUPFAM" id="SSF51735">
    <property type="entry name" value="NAD(P)-binding Rossmann-fold domains"/>
    <property type="match status" value="1"/>
</dbReference>
<evidence type="ECO:0000256" key="3">
    <source>
        <dbReference type="RuleBase" id="RU000363"/>
    </source>
</evidence>
<keyword evidence="5" id="KW-1185">Reference proteome</keyword>
<sequence length="319" mass="33470">MSVVLIADQGGVDDRCGRSATWEDHAAGRPHRRGWRPRGGRFVRAGSASANDLVGGWDIVERRGVVVTGAGSGIGHAIARRFARATDVVFLADISGKRLTEVGDELAGFACSVFLREIDTADAESVDGLAQEVVDTVGHLDVFVSNAGIFDGYAGIEETTSQLWRKVIDVNLTGCFNGARSAAKRMIPQGSGRIINIGSIAGQRGAADGLAYAASKAGIEGMTRRLAIDVGSHGVTANVVAPGLTQTNLRENSREVLGPEVDQNRGMGVARQEIKDFLVPARRTADPDEIASVVEFLAGEGASYVNGQVLAVDGGWTAT</sequence>
<evidence type="ECO:0000313" key="4">
    <source>
        <dbReference type="EMBL" id="TDD83453.1"/>
    </source>
</evidence>
<dbReference type="PANTHER" id="PTHR42760:SF133">
    <property type="entry name" value="3-OXOACYL-[ACYL-CARRIER-PROTEIN] REDUCTASE"/>
    <property type="match status" value="1"/>
</dbReference>
<dbReference type="GO" id="GO:0016616">
    <property type="term" value="F:oxidoreductase activity, acting on the CH-OH group of donors, NAD or NADP as acceptor"/>
    <property type="evidence" value="ECO:0007669"/>
    <property type="project" value="TreeGrafter"/>
</dbReference>